<dbReference type="AlphaFoldDB" id="X1FDA0"/>
<name>X1FDA0_9ZZZZ</name>
<evidence type="ECO:0000256" key="2">
    <source>
        <dbReference type="SAM" id="MobiDB-lite"/>
    </source>
</evidence>
<dbReference type="CDD" id="cd03375">
    <property type="entry name" value="TPP_OGFOR"/>
    <property type="match status" value="1"/>
</dbReference>
<sequence>TVWCAGCGLGIIQGAILMAIDALGLDKDKVVFISGIGCTGRMPTYLDFNTLHVTHGRAIPAATGIKLANPELTVFVAMGDGDASAIGGNHLIHAARRNIDINAIIVNNYIYGMTGGQYSPTTPLGAKASTAPHGHIEPPFDICALVEAAGATFVARTTAYHSPRITRYVKQAVANAGFSVVEIMSNCHTTYGRRNRLRTPIVMMRWMKDHAVEKKKWEALDEAERSEGSFPVGVFKNEPRPEYTAVYQQLVDRVSAAPEEAPEAAAPRAPEAPRPEPLPKPAAVRLSGSGGQGMILAGVIYGHAASTYDSRFAAQTQSYGPEARGGASKSDVIICDEPIVYPEADEFDLMLCMTQEACARY</sequence>
<evidence type="ECO:0000313" key="5">
    <source>
        <dbReference type="EMBL" id="GAH43616.1"/>
    </source>
</evidence>
<dbReference type="Gene3D" id="3.40.50.970">
    <property type="match status" value="1"/>
</dbReference>
<evidence type="ECO:0000256" key="1">
    <source>
        <dbReference type="ARBA" id="ARBA00023002"/>
    </source>
</evidence>
<keyword evidence="1" id="KW-0560">Oxidoreductase</keyword>
<feature type="non-terminal residue" evidence="5">
    <location>
        <position position="361"/>
    </location>
</feature>
<gene>
    <name evidence="5" type="ORF">S03H2_16839</name>
</gene>
<dbReference type="InterPro" id="IPR019752">
    <property type="entry name" value="Pyrv/ketoisovalerate_OxRed_cat"/>
</dbReference>
<protein>
    <recommendedName>
        <fullName evidence="6">Thiamine pyrophosphate enzyme TPP-binding domain-containing protein</fullName>
    </recommendedName>
</protein>
<dbReference type="SUPFAM" id="SSF53323">
    <property type="entry name" value="Pyruvate-ferredoxin oxidoreductase, PFOR, domain III"/>
    <property type="match status" value="1"/>
</dbReference>
<dbReference type="GO" id="GO:0016625">
    <property type="term" value="F:oxidoreductase activity, acting on the aldehyde or oxo group of donors, iron-sulfur protein as acceptor"/>
    <property type="evidence" value="ECO:0007669"/>
    <property type="project" value="UniProtKB-ARBA"/>
</dbReference>
<organism evidence="5">
    <name type="scientific">marine sediment metagenome</name>
    <dbReference type="NCBI Taxonomy" id="412755"/>
    <lineage>
        <taxon>unclassified sequences</taxon>
        <taxon>metagenomes</taxon>
        <taxon>ecological metagenomes</taxon>
    </lineage>
</organism>
<reference evidence="5" key="1">
    <citation type="journal article" date="2014" name="Front. Microbiol.">
        <title>High frequency of phylogenetically diverse reductive dehalogenase-homologous genes in deep subseafloor sedimentary metagenomes.</title>
        <authorList>
            <person name="Kawai M."/>
            <person name="Futagami T."/>
            <person name="Toyoda A."/>
            <person name="Takaki Y."/>
            <person name="Nishi S."/>
            <person name="Hori S."/>
            <person name="Arai W."/>
            <person name="Tsubouchi T."/>
            <person name="Morono Y."/>
            <person name="Uchiyama I."/>
            <person name="Ito T."/>
            <person name="Fujiyama A."/>
            <person name="Inagaki F."/>
            <person name="Takami H."/>
        </authorList>
    </citation>
    <scope>NUCLEOTIDE SEQUENCE</scope>
    <source>
        <strain evidence="5">Expedition CK06-06</strain>
    </source>
</reference>
<dbReference type="Pfam" id="PF01558">
    <property type="entry name" value="POR"/>
    <property type="match status" value="1"/>
</dbReference>
<dbReference type="Pfam" id="PF02775">
    <property type="entry name" value="TPP_enzyme_C"/>
    <property type="match status" value="1"/>
</dbReference>
<feature type="region of interest" description="Disordered" evidence="2">
    <location>
        <begin position="257"/>
        <end position="279"/>
    </location>
</feature>
<feature type="compositionally biased region" description="Low complexity" evidence="2">
    <location>
        <begin position="257"/>
        <end position="269"/>
    </location>
</feature>
<dbReference type="GO" id="GO:0030976">
    <property type="term" value="F:thiamine pyrophosphate binding"/>
    <property type="evidence" value="ECO:0007669"/>
    <property type="project" value="InterPro"/>
</dbReference>
<accession>X1FDA0</accession>
<dbReference type="PANTHER" id="PTHR48084:SF1">
    <property type="entry name" value="2-OXOGLUTARATE SYNTHASE SUBUNIT KORB"/>
    <property type="match status" value="1"/>
</dbReference>
<dbReference type="InterPro" id="IPR051457">
    <property type="entry name" value="2-oxoacid:Fd_oxidoreductase"/>
</dbReference>
<dbReference type="Gene3D" id="3.40.920.10">
    <property type="entry name" value="Pyruvate-ferredoxin oxidoreductase, PFOR, domain III"/>
    <property type="match status" value="1"/>
</dbReference>
<dbReference type="InterPro" id="IPR002869">
    <property type="entry name" value="Pyrv_flavodox_OxRed_cen"/>
</dbReference>
<feature type="domain" description="Pyruvate/ketoisovalerate oxidoreductase catalytic" evidence="3">
    <location>
        <begin position="290"/>
        <end position="360"/>
    </location>
</feature>
<evidence type="ECO:0008006" key="6">
    <source>
        <dbReference type="Google" id="ProtNLM"/>
    </source>
</evidence>
<dbReference type="InterPro" id="IPR011766">
    <property type="entry name" value="TPP_enzyme_TPP-bd"/>
</dbReference>
<feature type="compositionally biased region" description="Pro residues" evidence="2">
    <location>
        <begin position="270"/>
        <end position="279"/>
    </location>
</feature>
<dbReference type="EMBL" id="BARU01008634">
    <property type="protein sequence ID" value="GAH43616.1"/>
    <property type="molecule type" value="Genomic_DNA"/>
</dbReference>
<feature type="non-terminal residue" evidence="5">
    <location>
        <position position="1"/>
    </location>
</feature>
<proteinExistence type="predicted"/>
<evidence type="ECO:0000259" key="3">
    <source>
        <dbReference type="Pfam" id="PF01558"/>
    </source>
</evidence>
<dbReference type="SUPFAM" id="SSF52518">
    <property type="entry name" value="Thiamin diphosphate-binding fold (THDP-binding)"/>
    <property type="match status" value="1"/>
</dbReference>
<comment type="caution">
    <text evidence="5">The sequence shown here is derived from an EMBL/GenBank/DDBJ whole genome shotgun (WGS) entry which is preliminary data.</text>
</comment>
<dbReference type="GO" id="GO:0045333">
    <property type="term" value="P:cellular respiration"/>
    <property type="evidence" value="ECO:0007669"/>
    <property type="project" value="UniProtKB-ARBA"/>
</dbReference>
<feature type="domain" description="Thiamine pyrophosphate enzyme TPP-binding" evidence="4">
    <location>
        <begin position="36"/>
        <end position="183"/>
    </location>
</feature>
<evidence type="ECO:0000259" key="4">
    <source>
        <dbReference type="Pfam" id="PF02775"/>
    </source>
</evidence>
<dbReference type="PANTHER" id="PTHR48084">
    <property type="entry name" value="2-OXOGLUTARATE OXIDOREDUCTASE SUBUNIT KORB-RELATED"/>
    <property type="match status" value="1"/>
</dbReference>
<dbReference type="InterPro" id="IPR029061">
    <property type="entry name" value="THDP-binding"/>
</dbReference>